<protein>
    <recommendedName>
        <fullName evidence="4">Extracellular membrane protein CFEM domain-containing protein</fullName>
    </recommendedName>
</protein>
<dbReference type="EMBL" id="ML978720">
    <property type="protein sequence ID" value="KAF2087346.1"/>
    <property type="molecule type" value="Genomic_DNA"/>
</dbReference>
<keyword evidence="1" id="KW-0732">Signal</keyword>
<name>A0A9P4LYQ6_9PEZI</name>
<evidence type="ECO:0000256" key="1">
    <source>
        <dbReference type="SAM" id="SignalP"/>
    </source>
</evidence>
<dbReference type="OrthoDB" id="5427833at2759"/>
<organism evidence="2 3">
    <name type="scientific">Saccharata proteae CBS 121410</name>
    <dbReference type="NCBI Taxonomy" id="1314787"/>
    <lineage>
        <taxon>Eukaryota</taxon>
        <taxon>Fungi</taxon>
        <taxon>Dikarya</taxon>
        <taxon>Ascomycota</taxon>
        <taxon>Pezizomycotina</taxon>
        <taxon>Dothideomycetes</taxon>
        <taxon>Dothideomycetes incertae sedis</taxon>
        <taxon>Botryosphaeriales</taxon>
        <taxon>Saccharataceae</taxon>
        <taxon>Saccharata</taxon>
    </lineage>
</organism>
<accession>A0A9P4LYQ6</accession>
<evidence type="ECO:0000313" key="3">
    <source>
        <dbReference type="Proteomes" id="UP000799776"/>
    </source>
</evidence>
<comment type="caution">
    <text evidence="2">The sequence shown here is derived from an EMBL/GenBank/DDBJ whole genome shotgun (WGS) entry which is preliminary data.</text>
</comment>
<dbReference type="Proteomes" id="UP000799776">
    <property type="component" value="Unassembled WGS sequence"/>
</dbReference>
<feature type="signal peptide" evidence="1">
    <location>
        <begin position="1"/>
        <end position="22"/>
    </location>
</feature>
<dbReference type="AlphaFoldDB" id="A0A9P4LYQ6"/>
<evidence type="ECO:0000313" key="2">
    <source>
        <dbReference type="EMBL" id="KAF2087346.1"/>
    </source>
</evidence>
<proteinExistence type="predicted"/>
<keyword evidence="3" id="KW-1185">Reference proteome</keyword>
<gene>
    <name evidence="2" type="ORF">K490DRAFT_56961</name>
</gene>
<evidence type="ECO:0008006" key="4">
    <source>
        <dbReference type="Google" id="ProtNLM"/>
    </source>
</evidence>
<sequence length="242" mass="24379">MHLSLMHPFSLLLLLLVPRIHAVSLADFSPRVDGLTGTCEIVYNQQIPSCTANDLATGQACSEDCVNGLTNIANLVKSSCADANVAANSIVGVFLSGNGPSTLCKNLAVTTVNTLSGTESVGQSTVQLSSATALPSGIVVDTSAIESTEASATKTTTLPSGVSSSFQLGTTAIVTETPTVTSEITMTATASSATSTSSSKNDQYFGGSGGGSPFDMATGSAPTFTASAWLSLACALLALRGL</sequence>
<feature type="chain" id="PRO_5040399108" description="Extracellular membrane protein CFEM domain-containing protein" evidence="1">
    <location>
        <begin position="23"/>
        <end position="242"/>
    </location>
</feature>
<reference evidence="2" key="1">
    <citation type="journal article" date="2020" name="Stud. Mycol.">
        <title>101 Dothideomycetes genomes: a test case for predicting lifestyles and emergence of pathogens.</title>
        <authorList>
            <person name="Haridas S."/>
            <person name="Albert R."/>
            <person name="Binder M."/>
            <person name="Bloem J."/>
            <person name="Labutti K."/>
            <person name="Salamov A."/>
            <person name="Andreopoulos B."/>
            <person name="Baker S."/>
            <person name="Barry K."/>
            <person name="Bills G."/>
            <person name="Bluhm B."/>
            <person name="Cannon C."/>
            <person name="Castanera R."/>
            <person name="Culley D."/>
            <person name="Daum C."/>
            <person name="Ezra D."/>
            <person name="Gonzalez J."/>
            <person name="Henrissat B."/>
            <person name="Kuo A."/>
            <person name="Liang C."/>
            <person name="Lipzen A."/>
            <person name="Lutzoni F."/>
            <person name="Magnuson J."/>
            <person name="Mondo S."/>
            <person name="Nolan M."/>
            <person name="Ohm R."/>
            <person name="Pangilinan J."/>
            <person name="Park H.-J."/>
            <person name="Ramirez L."/>
            <person name="Alfaro M."/>
            <person name="Sun H."/>
            <person name="Tritt A."/>
            <person name="Yoshinaga Y."/>
            <person name="Zwiers L.-H."/>
            <person name="Turgeon B."/>
            <person name="Goodwin S."/>
            <person name="Spatafora J."/>
            <person name="Crous P."/>
            <person name="Grigoriev I."/>
        </authorList>
    </citation>
    <scope>NUCLEOTIDE SEQUENCE</scope>
    <source>
        <strain evidence="2">CBS 121410</strain>
    </source>
</reference>